<dbReference type="InterPro" id="IPR050219">
    <property type="entry name" value="DnaG_primase"/>
</dbReference>
<dbReference type="Pfam" id="PF01807">
    <property type="entry name" value="Zn_ribbon_DnaG"/>
    <property type="match status" value="1"/>
</dbReference>
<organism evidence="5 6">
    <name type="scientific">Pseudobutyrivibrio ruminis</name>
    <dbReference type="NCBI Taxonomy" id="46206"/>
    <lineage>
        <taxon>Bacteria</taxon>
        <taxon>Bacillati</taxon>
        <taxon>Bacillota</taxon>
        <taxon>Clostridia</taxon>
        <taxon>Lachnospirales</taxon>
        <taxon>Lachnospiraceae</taxon>
        <taxon>Pseudobutyrivibrio</taxon>
    </lineage>
</organism>
<feature type="domain" description="Zinc finger CHC2-type" evidence="4">
    <location>
        <begin position="28"/>
        <end position="79"/>
    </location>
</feature>
<dbReference type="SMART" id="SM00400">
    <property type="entry name" value="ZnF_CHCC"/>
    <property type="match status" value="1"/>
</dbReference>
<gene>
    <name evidence="5" type="ORF">CSX00_06085</name>
</gene>
<dbReference type="RefSeq" id="WP_099413137.1">
    <property type="nucleotide sequence ID" value="NZ_PDYH01000019.1"/>
</dbReference>
<dbReference type="GO" id="GO:0008270">
    <property type="term" value="F:zinc ion binding"/>
    <property type="evidence" value="ECO:0007669"/>
    <property type="project" value="UniProtKB-KW"/>
</dbReference>
<dbReference type="PANTHER" id="PTHR30313">
    <property type="entry name" value="DNA PRIMASE"/>
    <property type="match status" value="1"/>
</dbReference>
<keyword evidence="1" id="KW-0479">Metal-binding</keyword>
<dbReference type="Proteomes" id="UP000224317">
    <property type="component" value="Unassembled WGS sequence"/>
</dbReference>
<dbReference type="PANTHER" id="PTHR30313:SF2">
    <property type="entry name" value="DNA PRIMASE"/>
    <property type="match status" value="1"/>
</dbReference>
<dbReference type="SUPFAM" id="SSF57783">
    <property type="entry name" value="Zinc beta-ribbon"/>
    <property type="match status" value="1"/>
</dbReference>
<comment type="caution">
    <text evidence="5">The sequence shown here is derived from an EMBL/GenBank/DDBJ whole genome shotgun (WGS) entry which is preliminary data.</text>
</comment>
<dbReference type="Gene3D" id="3.90.580.10">
    <property type="entry name" value="Zinc finger, CHC2-type domain"/>
    <property type="match status" value="1"/>
</dbReference>
<dbReference type="EMBL" id="PDYH01000019">
    <property type="protein sequence ID" value="PHU40454.1"/>
    <property type="molecule type" value="Genomic_DNA"/>
</dbReference>
<evidence type="ECO:0000313" key="5">
    <source>
        <dbReference type="EMBL" id="PHU40454.1"/>
    </source>
</evidence>
<reference evidence="5" key="1">
    <citation type="submission" date="2017-10" db="EMBL/GenBank/DDBJ databases">
        <title>Resolving the taxonomy of Roseburia spp., Eubacterium rectale and Agathobacter spp. through phylogenomic analysis.</title>
        <authorList>
            <person name="Sheridan P.O."/>
            <person name="Walker A.W."/>
            <person name="Duncan S.H."/>
            <person name="Scott K.P."/>
            <person name="Toole P.W.O."/>
            <person name="Luis P."/>
            <person name="Flint H.J."/>
        </authorList>
    </citation>
    <scope>NUCLEOTIDE SEQUENCE [LARGE SCALE GENOMIC DNA]</scope>
    <source>
        <strain evidence="5">JK10</strain>
    </source>
</reference>
<keyword evidence="3" id="KW-0862">Zinc</keyword>
<evidence type="ECO:0000256" key="1">
    <source>
        <dbReference type="ARBA" id="ARBA00022723"/>
    </source>
</evidence>
<evidence type="ECO:0000259" key="4">
    <source>
        <dbReference type="SMART" id="SM00400"/>
    </source>
</evidence>
<dbReference type="GO" id="GO:0003677">
    <property type="term" value="F:DNA binding"/>
    <property type="evidence" value="ECO:0007669"/>
    <property type="project" value="InterPro"/>
</dbReference>
<dbReference type="GO" id="GO:0003899">
    <property type="term" value="F:DNA-directed RNA polymerase activity"/>
    <property type="evidence" value="ECO:0007669"/>
    <property type="project" value="InterPro"/>
</dbReference>
<dbReference type="GO" id="GO:0006269">
    <property type="term" value="P:DNA replication, synthesis of primer"/>
    <property type="evidence" value="ECO:0007669"/>
    <property type="project" value="TreeGrafter"/>
</dbReference>
<evidence type="ECO:0000313" key="6">
    <source>
        <dbReference type="Proteomes" id="UP000224317"/>
    </source>
</evidence>
<sequence>MNVFNVAKAAVSAKDVAAFCGININRNNMCLCPFHNDKHPSMKIDKRYFCFACGAKGDAIDFVSAYFGLGLKDAAIKICDDFNLSYDSSYHHPPQNIKPKKSDEQIFTEASDYCFKVLSDYLHLLKEWKIEYAPKDESEEWHPYFCEALNGISHVEYLLDILLYGGVSDRVFLIQDYGKKVIDIERRINEHTARRKANDKRFSRMHGECR</sequence>
<proteinExistence type="predicted"/>
<keyword evidence="2" id="KW-0863">Zinc-finger</keyword>
<dbReference type="AlphaFoldDB" id="A0A2G3EB40"/>
<keyword evidence="6" id="KW-1185">Reference proteome</keyword>
<accession>A0A2G3EB40</accession>
<dbReference type="InterPro" id="IPR002694">
    <property type="entry name" value="Znf_CHC2"/>
</dbReference>
<dbReference type="InterPro" id="IPR036977">
    <property type="entry name" value="DNA_primase_Znf_CHC2"/>
</dbReference>
<name>A0A2G3EB40_9FIRM</name>
<evidence type="ECO:0000256" key="3">
    <source>
        <dbReference type="ARBA" id="ARBA00022833"/>
    </source>
</evidence>
<dbReference type="GO" id="GO:0005737">
    <property type="term" value="C:cytoplasm"/>
    <property type="evidence" value="ECO:0007669"/>
    <property type="project" value="TreeGrafter"/>
</dbReference>
<protein>
    <submittedName>
        <fullName evidence="5">DNA primase</fullName>
    </submittedName>
</protein>
<evidence type="ECO:0000256" key="2">
    <source>
        <dbReference type="ARBA" id="ARBA00022771"/>
    </source>
</evidence>